<reference evidence="7 8" key="1">
    <citation type="submission" date="2017-03" db="EMBL/GenBank/DDBJ databases">
        <title>Complete genome sequence of Candidatus 'Thiodictyon syntrophicum' sp. nov. strain Cad16T, a photolithoautotroph purple sulfur bacterium isolated from an alpine meromictic lake.</title>
        <authorList>
            <person name="Luedin S.M."/>
            <person name="Pothier J.F."/>
            <person name="Danza F."/>
            <person name="Storelli N."/>
            <person name="Wittwer M."/>
            <person name="Tonolla M."/>
        </authorList>
    </citation>
    <scope>NUCLEOTIDE SEQUENCE [LARGE SCALE GENOMIC DNA]</scope>
    <source>
        <strain evidence="7 8">Cad16T</strain>
    </source>
</reference>
<evidence type="ECO:0000313" key="8">
    <source>
        <dbReference type="Proteomes" id="UP000232638"/>
    </source>
</evidence>
<dbReference type="EC" id="3.1.-.-" evidence="5"/>
<dbReference type="GO" id="GO:0004540">
    <property type="term" value="F:RNA nuclease activity"/>
    <property type="evidence" value="ECO:0007669"/>
    <property type="project" value="InterPro"/>
</dbReference>
<dbReference type="InterPro" id="IPR002716">
    <property type="entry name" value="PIN_dom"/>
</dbReference>
<comment type="cofactor">
    <cofactor evidence="5">
        <name>Mg(2+)</name>
        <dbReference type="ChEBI" id="CHEBI:18420"/>
    </cofactor>
</comment>
<evidence type="ECO:0000256" key="1">
    <source>
        <dbReference type="ARBA" id="ARBA00022649"/>
    </source>
</evidence>
<comment type="function">
    <text evidence="5">Toxic component of a toxin-antitoxin (TA) system. An RNase.</text>
</comment>
<keyword evidence="8" id="KW-1185">Reference proteome</keyword>
<keyword evidence="3 5" id="KW-0479">Metal-binding</keyword>
<dbReference type="EMBL" id="CP020370">
    <property type="protein sequence ID" value="AUB83272.1"/>
    <property type="molecule type" value="Genomic_DNA"/>
</dbReference>
<gene>
    <name evidence="5" type="primary">vapC</name>
    <name evidence="7" type="ORF">THSYN_21545</name>
</gene>
<sequence length="142" mass="16277">MPSTVLVDTGFLVALFNAKDPLHASAKAVLAQTLRPERVLLVSVWPTVVETCFFLDVRGKTAFLEWIRRGALRLRHIENEHLPTIMAILDRFGEHEIDLADACLVWLAGIERSNRILTTDRRDFDMLRTPDGRPFERIWLSP</sequence>
<dbReference type="RefSeq" id="WP_100920962.1">
    <property type="nucleotide sequence ID" value="NZ_CP020370.1"/>
</dbReference>
<dbReference type="KEGG" id="tsy:THSYN_21545"/>
<dbReference type="AlphaFoldDB" id="A0A2K8UCE3"/>
<evidence type="ECO:0000256" key="5">
    <source>
        <dbReference type="HAMAP-Rule" id="MF_00265"/>
    </source>
</evidence>
<dbReference type="Proteomes" id="UP000232638">
    <property type="component" value="Chromosome"/>
</dbReference>
<evidence type="ECO:0000256" key="2">
    <source>
        <dbReference type="ARBA" id="ARBA00022722"/>
    </source>
</evidence>
<name>A0A2K8UCE3_9GAMM</name>
<evidence type="ECO:0000259" key="6">
    <source>
        <dbReference type="Pfam" id="PF01850"/>
    </source>
</evidence>
<dbReference type="GO" id="GO:0000287">
    <property type="term" value="F:magnesium ion binding"/>
    <property type="evidence" value="ECO:0007669"/>
    <property type="project" value="UniProtKB-UniRule"/>
</dbReference>
<feature type="binding site" evidence="5">
    <location>
        <position position="101"/>
    </location>
    <ligand>
        <name>Mg(2+)</name>
        <dbReference type="ChEBI" id="CHEBI:18420"/>
    </ligand>
</feature>
<dbReference type="HAMAP" id="MF_00265">
    <property type="entry name" value="VapC_Nob1"/>
    <property type="match status" value="1"/>
</dbReference>
<keyword evidence="4 5" id="KW-0378">Hydrolase</keyword>
<dbReference type="InterPro" id="IPR022907">
    <property type="entry name" value="VapC_family"/>
</dbReference>
<dbReference type="GO" id="GO:0016787">
    <property type="term" value="F:hydrolase activity"/>
    <property type="evidence" value="ECO:0007669"/>
    <property type="project" value="UniProtKB-KW"/>
</dbReference>
<dbReference type="GO" id="GO:0090729">
    <property type="term" value="F:toxin activity"/>
    <property type="evidence" value="ECO:0007669"/>
    <property type="project" value="UniProtKB-KW"/>
</dbReference>
<organism evidence="7 8">
    <name type="scientific">Candidatus Thiodictyon syntrophicum</name>
    <dbReference type="NCBI Taxonomy" id="1166950"/>
    <lineage>
        <taxon>Bacteria</taxon>
        <taxon>Pseudomonadati</taxon>
        <taxon>Pseudomonadota</taxon>
        <taxon>Gammaproteobacteria</taxon>
        <taxon>Chromatiales</taxon>
        <taxon>Chromatiaceae</taxon>
        <taxon>Thiodictyon</taxon>
    </lineage>
</organism>
<protein>
    <recommendedName>
        <fullName evidence="5">Ribonuclease VapC</fullName>
        <shortName evidence="5">RNase VapC</shortName>
        <ecNumber evidence="5">3.1.-.-</ecNumber>
    </recommendedName>
    <alternativeName>
        <fullName evidence="5">Toxin VapC</fullName>
    </alternativeName>
</protein>
<evidence type="ECO:0000256" key="4">
    <source>
        <dbReference type="ARBA" id="ARBA00022801"/>
    </source>
</evidence>
<comment type="similarity">
    <text evidence="5">Belongs to the PINc/VapC protein family.</text>
</comment>
<evidence type="ECO:0000313" key="7">
    <source>
        <dbReference type="EMBL" id="AUB83272.1"/>
    </source>
</evidence>
<feature type="domain" description="PIN" evidence="6">
    <location>
        <begin position="5"/>
        <end position="124"/>
    </location>
</feature>
<dbReference type="SUPFAM" id="SSF88723">
    <property type="entry name" value="PIN domain-like"/>
    <property type="match status" value="1"/>
</dbReference>
<keyword evidence="1 5" id="KW-1277">Toxin-antitoxin system</keyword>
<dbReference type="Pfam" id="PF01850">
    <property type="entry name" value="PIN"/>
    <property type="match status" value="1"/>
</dbReference>
<accession>A0A2K8UCE3</accession>
<feature type="binding site" evidence="5">
    <location>
        <position position="8"/>
    </location>
    <ligand>
        <name>Mg(2+)</name>
        <dbReference type="ChEBI" id="CHEBI:18420"/>
    </ligand>
</feature>
<dbReference type="Gene3D" id="3.40.50.1010">
    <property type="entry name" value="5'-nuclease"/>
    <property type="match status" value="1"/>
</dbReference>
<keyword evidence="5" id="KW-0460">Magnesium</keyword>
<evidence type="ECO:0000256" key="3">
    <source>
        <dbReference type="ARBA" id="ARBA00022723"/>
    </source>
</evidence>
<dbReference type="OrthoDB" id="196926at2"/>
<keyword evidence="5" id="KW-0800">Toxin</keyword>
<keyword evidence="2 5" id="KW-0540">Nuclease</keyword>
<proteinExistence type="inferred from homology"/>
<dbReference type="InterPro" id="IPR029060">
    <property type="entry name" value="PIN-like_dom_sf"/>
</dbReference>